<name>A0A4S4LBC0_9AGAM</name>
<evidence type="ECO:0000313" key="6">
    <source>
        <dbReference type="Proteomes" id="UP000310158"/>
    </source>
</evidence>
<dbReference type="EMBL" id="SGPL01000669">
    <property type="protein sequence ID" value="THH08847.1"/>
    <property type="molecule type" value="Genomic_DNA"/>
</dbReference>
<dbReference type="InterPro" id="IPR036291">
    <property type="entry name" value="NAD(P)-bd_dom_sf"/>
</dbReference>
<dbReference type="Gene3D" id="3.90.550.10">
    <property type="entry name" value="Spore Coat Polysaccharide Biosynthesis Protein SpsA, Chain A"/>
    <property type="match status" value="1"/>
</dbReference>
<dbReference type="AlphaFoldDB" id="A0A4S4LBC0"/>
<feature type="domain" description="NAD-dependent epimerase/dehydratase" evidence="4">
    <location>
        <begin position="8"/>
        <end position="262"/>
    </location>
</feature>
<dbReference type="SUPFAM" id="SSF51735">
    <property type="entry name" value="NAD(P)-binding Rossmann-fold domains"/>
    <property type="match status" value="1"/>
</dbReference>
<keyword evidence="6" id="KW-1185">Reference proteome</keyword>
<evidence type="ECO:0000259" key="3">
    <source>
        <dbReference type="Pfam" id="PF00535"/>
    </source>
</evidence>
<evidence type="ECO:0000256" key="1">
    <source>
        <dbReference type="ARBA" id="ARBA00007637"/>
    </source>
</evidence>
<gene>
    <name evidence="5" type="ORF">EW146_g8857</name>
</gene>
<dbReference type="SUPFAM" id="SSF53448">
    <property type="entry name" value="Nucleotide-diphospho-sugar transferases"/>
    <property type="match status" value="2"/>
</dbReference>
<keyword evidence="2" id="KW-0520">NAD</keyword>
<protein>
    <recommendedName>
        <fullName evidence="7">Glycosyltransferase 2-like domain-containing protein</fullName>
    </recommendedName>
</protein>
<dbReference type="OrthoDB" id="331544at2759"/>
<dbReference type="Proteomes" id="UP000310158">
    <property type="component" value="Unassembled WGS sequence"/>
</dbReference>
<evidence type="ECO:0008006" key="7">
    <source>
        <dbReference type="Google" id="ProtNLM"/>
    </source>
</evidence>
<dbReference type="PANTHER" id="PTHR43574">
    <property type="entry name" value="EPIMERASE-RELATED"/>
    <property type="match status" value="1"/>
</dbReference>
<evidence type="ECO:0000313" key="5">
    <source>
        <dbReference type="EMBL" id="THH08847.1"/>
    </source>
</evidence>
<dbReference type="Gene3D" id="3.40.50.720">
    <property type="entry name" value="NAD(P)-binding Rossmann-like Domain"/>
    <property type="match status" value="1"/>
</dbReference>
<dbReference type="InterPro" id="IPR001173">
    <property type="entry name" value="Glyco_trans_2-like"/>
</dbReference>
<dbReference type="InterPro" id="IPR029044">
    <property type="entry name" value="Nucleotide-diphossugar_trans"/>
</dbReference>
<sequence length="1014" mass="113939">MSSVRSLVVVAGGNGFIGSHVARRLHAEGYCVRIVDINPISEFTEPICDELIIGNLCDPAFCDRVVRGAHTIFHFAAAMGGMGTIHSPNDFIIYAENHTMTQNLLNSSLSEGVSRFFYASSACVYPESMQDDSAKDVSLREADAFVDPPPRPQGLYGLEKLVSEILIRQYDTAIDVRIARFHNIYGPRGAWRNGREKVPAALIRKTLSARFLGFPNPSIEIWGDGTQRRSFLFIDDCVDAILLLMADKDEDRRAAAQPVNIGSDYAVTVDELATIALQCVGVAGAQLIHQGSRPTGVSARNSNNELVERRLLWRPREDLANGMQRTAEWMEVEMEHSLDGLDDGQRASLLHSFQRSQLVDLRAEWTAFAILLPITSRGTADPEDCLKNLACFSRSLFETTWRDTHALGGTRFRVRVYLAIDKDDSFLLDGAAQEDKASDILRANGFPDITTLLCDFPRGYICDLWRTCVKRAWADGCDYFILMGDDVVLQDEGWMRHAVQEFRAISERESVPYGFGCVAFTDTSFPGMPTFPIIHRTHLDIFEGEVVPQVFINQDGDPYLYQLYRRWNCSTMFRARICNAVGGSEAARYEKKYTSGWTFETLDNGTGALERWLRTAAPAAQRRITLDIIVPSHRVQLGFLEPILSLQPSNGISVMFIIIIDNPTSPSLSELKQRFHHRPDVRIRVNKNNLGASASRNRGMFESSAEWVFFLDDDVSPEPDILLRAEEVIRTHPNAAGFVGNVHFPISQSVFTTAVHLAGVTYFWDIATKIEDDIPWGVTASLIARRNVPDDIQFDLRFPKTGGGEDIDFCRKKREFALSHGSEGFRAAPHVIATHPWWNNGRRSYWRFYGWSKGDARLIGLYPTLTYLDHAPSSAELFLMSGIVLGAGVTFASVKSDTRVFIVGFKMALSIFLANVVHDFYRHLWRDSARANAIQSSISGWRWPSAVLESSLIRMASEGGRVTGLLENGEVLYLGRRFDWFAQRWGNGPIDEERMNSRQRMALFIIVLALMIKY</sequence>
<proteinExistence type="inferred from homology"/>
<dbReference type="InterPro" id="IPR001509">
    <property type="entry name" value="Epimerase_deHydtase"/>
</dbReference>
<dbReference type="Gene3D" id="3.90.25.10">
    <property type="entry name" value="UDP-galactose 4-epimerase, domain 1"/>
    <property type="match status" value="1"/>
</dbReference>
<evidence type="ECO:0000256" key="2">
    <source>
        <dbReference type="ARBA" id="ARBA00023027"/>
    </source>
</evidence>
<organism evidence="5 6">
    <name type="scientific">Bondarzewia mesenterica</name>
    <dbReference type="NCBI Taxonomy" id="1095465"/>
    <lineage>
        <taxon>Eukaryota</taxon>
        <taxon>Fungi</taxon>
        <taxon>Dikarya</taxon>
        <taxon>Basidiomycota</taxon>
        <taxon>Agaricomycotina</taxon>
        <taxon>Agaricomycetes</taxon>
        <taxon>Russulales</taxon>
        <taxon>Bondarzewiaceae</taxon>
        <taxon>Bondarzewia</taxon>
    </lineage>
</organism>
<accession>A0A4S4LBC0</accession>
<reference evidence="5 6" key="1">
    <citation type="submission" date="2019-02" db="EMBL/GenBank/DDBJ databases">
        <title>Genome sequencing of the rare red list fungi Bondarzewia mesenterica.</title>
        <authorList>
            <person name="Buettner E."/>
            <person name="Kellner H."/>
        </authorList>
    </citation>
    <scope>NUCLEOTIDE SEQUENCE [LARGE SCALE GENOMIC DNA]</scope>
    <source>
        <strain evidence="5 6">DSM 108281</strain>
    </source>
</reference>
<comment type="similarity">
    <text evidence="1">Belongs to the NAD(P)-dependent epimerase/dehydratase family.</text>
</comment>
<feature type="domain" description="Glycosyltransferase 2-like" evidence="3">
    <location>
        <begin position="628"/>
        <end position="735"/>
    </location>
</feature>
<dbReference type="Pfam" id="PF00535">
    <property type="entry name" value="Glycos_transf_2"/>
    <property type="match status" value="1"/>
</dbReference>
<evidence type="ECO:0000259" key="4">
    <source>
        <dbReference type="Pfam" id="PF01370"/>
    </source>
</evidence>
<comment type="caution">
    <text evidence="5">The sequence shown here is derived from an EMBL/GenBank/DDBJ whole genome shotgun (WGS) entry which is preliminary data.</text>
</comment>
<dbReference type="Pfam" id="PF01370">
    <property type="entry name" value="Epimerase"/>
    <property type="match status" value="1"/>
</dbReference>